<proteinExistence type="inferred from homology"/>
<dbReference type="UniPathway" id="UPA00253">
    <property type="reaction ID" value="UER00328"/>
</dbReference>
<comment type="similarity">
    <text evidence="9">Belongs to the aromatic-ring hydroxylase family. KMO subfamily.</text>
</comment>
<comment type="function">
    <text evidence="9">Catalyzes the hydroxylation of L-kynurenine (L-Kyn) to form 3-hydroxy-L-kynurenine (L-3OHKyn). Required for synthesis of quinolinic acid.</text>
</comment>
<dbReference type="PRINTS" id="PR00420">
    <property type="entry name" value="RNGMNOXGNASE"/>
</dbReference>
<dbReference type="InterPro" id="IPR027545">
    <property type="entry name" value="Kynurenine_monooxygenase"/>
</dbReference>
<dbReference type="STRING" id="1305737.GCA_000526355_02949"/>
<feature type="domain" description="FAD-binding" evidence="10">
    <location>
        <begin position="5"/>
        <end position="174"/>
    </location>
</feature>
<keyword evidence="2 9" id="KW-0285">Flavoprotein</keyword>
<reference evidence="11 12" key="1">
    <citation type="submission" date="2015-09" db="EMBL/GenBank/DDBJ databases">
        <title>Identification and resolution of microdiversity through metagenomic sequencing of parallel consortia.</title>
        <authorList>
            <person name="Nelson W.C."/>
            <person name="Romine M.F."/>
            <person name="Lindemann S.R."/>
        </authorList>
    </citation>
    <scope>NUCLEOTIDE SEQUENCE [LARGE SCALE GENOMIC DNA]</scope>
    <source>
        <strain evidence="11">HL-49</strain>
    </source>
</reference>
<evidence type="ECO:0000256" key="8">
    <source>
        <dbReference type="ARBA" id="ARBA00047818"/>
    </source>
</evidence>
<dbReference type="AlphaFoldDB" id="A0A0P8BZ36"/>
<comment type="pathway">
    <text evidence="9">Cofactor biosynthesis; NAD(+) biosynthesis; quinolinate from L-kynurenine: step 1/3.</text>
</comment>
<evidence type="ECO:0000259" key="10">
    <source>
        <dbReference type="Pfam" id="PF01494"/>
    </source>
</evidence>
<dbReference type="FunFam" id="3.50.50.60:FF:000185">
    <property type="entry name" value="Kynurenine 3-monooxygenase"/>
    <property type="match status" value="1"/>
</dbReference>
<dbReference type="GO" id="GO:0019805">
    <property type="term" value="P:quinolinate biosynthetic process"/>
    <property type="evidence" value="ECO:0007669"/>
    <property type="project" value="UniProtKB-UniRule"/>
</dbReference>
<dbReference type="GO" id="GO:0043420">
    <property type="term" value="P:anthranilate metabolic process"/>
    <property type="evidence" value="ECO:0007669"/>
    <property type="project" value="UniProtKB-UniRule"/>
</dbReference>
<keyword evidence="4 9" id="KW-0274">FAD</keyword>
<evidence type="ECO:0000256" key="7">
    <source>
        <dbReference type="ARBA" id="ARBA00023033"/>
    </source>
</evidence>
<evidence type="ECO:0000256" key="6">
    <source>
        <dbReference type="ARBA" id="ARBA00023002"/>
    </source>
</evidence>
<dbReference type="Proteomes" id="UP000050421">
    <property type="component" value="Unassembled WGS sequence"/>
</dbReference>
<protein>
    <recommendedName>
        <fullName evidence="9">Kynurenine 3-monooxygenase</fullName>
        <ecNumber evidence="9">1.14.13.9</ecNumber>
    </recommendedName>
    <alternativeName>
        <fullName evidence="9">Kynurenine 3-hydroxylase</fullName>
    </alternativeName>
</protein>
<dbReference type="PANTHER" id="PTHR46028:SF2">
    <property type="entry name" value="KYNURENINE 3-MONOOXYGENASE"/>
    <property type="match status" value="1"/>
</dbReference>
<dbReference type="EMBL" id="LJXT01000050">
    <property type="protein sequence ID" value="KPQ15551.1"/>
    <property type="molecule type" value="Genomic_DNA"/>
</dbReference>
<evidence type="ECO:0000256" key="4">
    <source>
        <dbReference type="ARBA" id="ARBA00022827"/>
    </source>
</evidence>
<dbReference type="GO" id="GO:0070189">
    <property type="term" value="P:kynurenine metabolic process"/>
    <property type="evidence" value="ECO:0007669"/>
    <property type="project" value="TreeGrafter"/>
</dbReference>
<dbReference type="GO" id="GO:0009435">
    <property type="term" value="P:NAD+ biosynthetic process"/>
    <property type="evidence" value="ECO:0007669"/>
    <property type="project" value="UniProtKB-UniPathway"/>
</dbReference>
<evidence type="ECO:0000256" key="5">
    <source>
        <dbReference type="ARBA" id="ARBA00022857"/>
    </source>
</evidence>
<gene>
    <name evidence="9 11" type="primary">kmo</name>
    <name evidence="11" type="ORF">HLUCCX10_09080</name>
</gene>
<comment type="caution">
    <text evidence="11">The sequence shown here is derived from an EMBL/GenBank/DDBJ whole genome shotgun (WGS) entry which is preliminary data.</text>
</comment>
<dbReference type="InterPro" id="IPR036188">
    <property type="entry name" value="FAD/NAD-bd_sf"/>
</dbReference>
<comment type="cofactor">
    <cofactor evidence="1 9">
        <name>FAD</name>
        <dbReference type="ChEBI" id="CHEBI:57692"/>
    </cofactor>
</comment>
<dbReference type="GO" id="GO:0006569">
    <property type="term" value="P:L-tryptophan catabolic process"/>
    <property type="evidence" value="ECO:0007669"/>
    <property type="project" value="UniProtKB-UniRule"/>
</dbReference>
<dbReference type="SUPFAM" id="SSF51905">
    <property type="entry name" value="FAD/NAD(P)-binding domain"/>
    <property type="match status" value="1"/>
</dbReference>
<evidence type="ECO:0000313" key="11">
    <source>
        <dbReference type="EMBL" id="KPQ15551.1"/>
    </source>
</evidence>
<feature type="domain" description="FAD-binding" evidence="10">
    <location>
        <begin position="288"/>
        <end position="323"/>
    </location>
</feature>
<dbReference type="OrthoDB" id="9766816at2"/>
<dbReference type="Gene3D" id="3.50.50.60">
    <property type="entry name" value="FAD/NAD(P)-binding domain"/>
    <property type="match status" value="1"/>
</dbReference>
<evidence type="ECO:0000256" key="2">
    <source>
        <dbReference type="ARBA" id="ARBA00022630"/>
    </source>
</evidence>
<evidence type="ECO:0000313" key="12">
    <source>
        <dbReference type="Proteomes" id="UP000050421"/>
    </source>
</evidence>
<name>A0A0P8BZ36_9BACT</name>
<dbReference type="PANTHER" id="PTHR46028">
    <property type="entry name" value="KYNURENINE 3-MONOOXYGENASE"/>
    <property type="match status" value="1"/>
</dbReference>
<dbReference type="GO" id="GO:0004502">
    <property type="term" value="F:kynurenine 3-monooxygenase activity"/>
    <property type="evidence" value="ECO:0007669"/>
    <property type="project" value="UniProtKB-UniRule"/>
</dbReference>
<dbReference type="InterPro" id="IPR002938">
    <property type="entry name" value="FAD-bd"/>
</dbReference>
<sequence length="450" mass="51641">MKKEEITILGAGLIGSLMSIYLRKQGLPVKIYDKRPDMRKSKRYEGGRSINMALSYRGWKSLEEVGLKDRVLPLAIPMYGRRVHDEHGGTSFIPYGKEGQAIYSISRGKFNQLLVEEAENLGVEMIFDHRCEEVDFRDQTIHFAGPQGNFKKEAPVIIGADGAYSSLRMSMQKQVRFNYRQEYISHGYKELTIPATADGEFAMDPHALHIWPRGKFMLIALPNPDKSFTCTLFLPFEGSKICFDKINDAGDLRSVFKAFFPDAYELMPDLKEEYFKNPTAALINVECYPWVQGHSLLIGDASHAMVPFYGQGMNCGFEDCRVLNGLINKYGHNSWDLVFEKFQKTRKPDTDAICQLAMENFIEMRDTVSDPKFLIRKKIETKLNELYPKDWVPLYSMVTFSDMSYSEAYAQGQLQDSIMRQVMADPLITENWNRLDYEEIINKMETAKAV</sequence>
<evidence type="ECO:0000256" key="3">
    <source>
        <dbReference type="ARBA" id="ARBA00022642"/>
    </source>
</evidence>
<evidence type="ECO:0000256" key="9">
    <source>
        <dbReference type="HAMAP-Rule" id="MF_01971"/>
    </source>
</evidence>
<dbReference type="eggNOG" id="COG0654">
    <property type="taxonomic scope" value="Bacteria"/>
</dbReference>
<dbReference type="PATRIC" id="fig|1305737.6.peg.2451"/>
<comment type="catalytic activity">
    <reaction evidence="8 9">
        <text>L-kynurenine + NADPH + O2 + H(+) = 3-hydroxy-L-kynurenine + NADP(+) + H2O</text>
        <dbReference type="Rhea" id="RHEA:20545"/>
        <dbReference type="ChEBI" id="CHEBI:15377"/>
        <dbReference type="ChEBI" id="CHEBI:15378"/>
        <dbReference type="ChEBI" id="CHEBI:15379"/>
        <dbReference type="ChEBI" id="CHEBI:57783"/>
        <dbReference type="ChEBI" id="CHEBI:57959"/>
        <dbReference type="ChEBI" id="CHEBI:58125"/>
        <dbReference type="ChEBI" id="CHEBI:58349"/>
        <dbReference type="EC" id="1.14.13.9"/>
    </reaction>
</comment>
<organism evidence="11 12">
    <name type="scientific">Algoriphagus marincola HL-49</name>
    <dbReference type="NCBI Taxonomy" id="1305737"/>
    <lineage>
        <taxon>Bacteria</taxon>
        <taxon>Pseudomonadati</taxon>
        <taxon>Bacteroidota</taxon>
        <taxon>Cytophagia</taxon>
        <taxon>Cytophagales</taxon>
        <taxon>Cyclobacteriaceae</taxon>
        <taxon>Algoriphagus</taxon>
    </lineage>
</organism>
<evidence type="ECO:0000256" key="1">
    <source>
        <dbReference type="ARBA" id="ARBA00001974"/>
    </source>
</evidence>
<accession>A0A0P8BZ36</accession>
<dbReference type="HAMAP" id="MF_01971">
    <property type="entry name" value="Kynurenine_monooxygenase"/>
    <property type="match status" value="1"/>
</dbReference>
<keyword evidence="7 9" id="KW-0503">Monooxygenase</keyword>
<keyword evidence="5 9" id="KW-0521">NADP</keyword>
<keyword evidence="3 9" id="KW-0662">Pyridine nucleotide biosynthesis</keyword>
<keyword evidence="6 9" id="KW-0560">Oxidoreductase</keyword>
<dbReference type="Pfam" id="PF01494">
    <property type="entry name" value="FAD_binding_3"/>
    <property type="match status" value="2"/>
</dbReference>
<dbReference type="GO" id="GO:0071949">
    <property type="term" value="F:FAD binding"/>
    <property type="evidence" value="ECO:0007669"/>
    <property type="project" value="InterPro"/>
</dbReference>
<dbReference type="EC" id="1.14.13.9" evidence="9"/>